<evidence type="ECO:0000313" key="4">
    <source>
        <dbReference type="EMBL" id="MCW1922063.1"/>
    </source>
</evidence>
<dbReference type="Proteomes" id="UP001320876">
    <property type="component" value="Unassembled WGS sequence"/>
</dbReference>
<dbReference type="PANTHER" id="PTHR45586:SF1">
    <property type="entry name" value="LIPOPOLYSACCHARIDE ASSEMBLY PROTEIN B"/>
    <property type="match status" value="1"/>
</dbReference>
<dbReference type="SUPFAM" id="SSF48452">
    <property type="entry name" value="TPR-like"/>
    <property type="match status" value="2"/>
</dbReference>
<feature type="repeat" description="TPR" evidence="3">
    <location>
        <begin position="170"/>
        <end position="203"/>
    </location>
</feature>
<dbReference type="Pfam" id="PF13181">
    <property type="entry name" value="TPR_8"/>
    <property type="match status" value="2"/>
</dbReference>
<accession>A0ABT3GF64</accession>
<dbReference type="SMART" id="SM00028">
    <property type="entry name" value="TPR"/>
    <property type="match status" value="5"/>
</dbReference>
<dbReference type="PANTHER" id="PTHR45586">
    <property type="entry name" value="TPR REPEAT-CONTAINING PROTEIN PA4667"/>
    <property type="match status" value="1"/>
</dbReference>
<evidence type="ECO:0000256" key="1">
    <source>
        <dbReference type="ARBA" id="ARBA00022737"/>
    </source>
</evidence>
<dbReference type="InterPro" id="IPR019734">
    <property type="entry name" value="TPR_rpt"/>
</dbReference>
<reference evidence="4 5" key="1">
    <citation type="submission" date="2022-10" db="EMBL/GenBank/DDBJ databases">
        <title>Luteolibacter arcticus strain CCTCC AB 2014275, whole genome shotgun sequencing project.</title>
        <authorList>
            <person name="Zhao G."/>
            <person name="Shen L."/>
        </authorList>
    </citation>
    <scope>NUCLEOTIDE SEQUENCE [LARGE SCALE GENOMIC DNA]</scope>
    <source>
        <strain evidence="4 5">CCTCC AB 2014275</strain>
    </source>
</reference>
<proteinExistence type="predicted"/>
<comment type="caution">
    <text evidence="4">The sequence shown here is derived from an EMBL/GenBank/DDBJ whole genome shotgun (WGS) entry which is preliminary data.</text>
</comment>
<dbReference type="RefSeq" id="WP_264486173.1">
    <property type="nucleotide sequence ID" value="NZ_JAPDDT010000002.1"/>
</dbReference>
<keyword evidence="2 3" id="KW-0802">TPR repeat</keyword>
<dbReference type="Pfam" id="PF13432">
    <property type="entry name" value="TPR_16"/>
    <property type="match status" value="1"/>
</dbReference>
<dbReference type="InterPro" id="IPR051012">
    <property type="entry name" value="CellSynth/LPSAsmb/PSIAsmb"/>
</dbReference>
<organism evidence="4 5">
    <name type="scientific">Luteolibacter arcticus</name>
    <dbReference type="NCBI Taxonomy" id="1581411"/>
    <lineage>
        <taxon>Bacteria</taxon>
        <taxon>Pseudomonadati</taxon>
        <taxon>Verrucomicrobiota</taxon>
        <taxon>Verrucomicrobiia</taxon>
        <taxon>Verrucomicrobiales</taxon>
        <taxon>Verrucomicrobiaceae</taxon>
        <taxon>Luteolibacter</taxon>
    </lineage>
</organism>
<name>A0ABT3GF64_9BACT</name>
<protein>
    <submittedName>
        <fullName evidence="4">Tetratricopeptide repeat protein</fullName>
    </submittedName>
</protein>
<dbReference type="InterPro" id="IPR011990">
    <property type="entry name" value="TPR-like_helical_dom_sf"/>
</dbReference>
<gene>
    <name evidence="4" type="ORF">OKA05_05830</name>
</gene>
<keyword evidence="5" id="KW-1185">Reference proteome</keyword>
<dbReference type="Gene3D" id="1.25.40.10">
    <property type="entry name" value="Tetratricopeptide repeat domain"/>
    <property type="match status" value="3"/>
</dbReference>
<sequence>MDSIPQDTSPAASRSGTWRIPALLLCIAAAFAAAYLQKKHDSVSDPSESKEVAQPAPIRTATDILAAIPRTDDGKATDQALAKCLATVSANPALADPWVSLGDILAQKQRDTSDPGYYAHAESAYMKALELDPRSVDAMGGLAWVTGGRHLFDKSIAWANQALEIDPGHIAATGIIGDAALELGDYEKAYEYYQKMMDLRPDLSSWSRGAYLLWLTGDKMNGTALMDRAIKAGAPYGENTAWCRARLAMMYFNDGALLPAQQVLAPALEKNPPNPHVVLAAARIEAAKENYPAAIALCERLLESEPHHEALVIAGDCQAAAGDAVAAEAYYARVEDFHAQQEAKGGHGHMQMARFYADHDRNLVVALRMAEEHKLTRNVVEADVLAWCYFKNGNLPRAKEVMKVALSQNTPDVEMEYHAGIIAAASGQPQSAKKHLRLALSRNAGFNPLQGPKARAALEKLSTGASMAAESDHPTPAEQ</sequence>
<keyword evidence="1" id="KW-0677">Repeat</keyword>
<evidence type="ECO:0000256" key="2">
    <source>
        <dbReference type="ARBA" id="ARBA00022803"/>
    </source>
</evidence>
<dbReference type="EMBL" id="JAPDDT010000002">
    <property type="protein sequence ID" value="MCW1922063.1"/>
    <property type="molecule type" value="Genomic_DNA"/>
</dbReference>
<evidence type="ECO:0000256" key="3">
    <source>
        <dbReference type="PROSITE-ProRule" id="PRU00339"/>
    </source>
</evidence>
<dbReference type="PROSITE" id="PS50005">
    <property type="entry name" value="TPR"/>
    <property type="match status" value="1"/>
</dbReference>
<evidence type="ECO:0000313" key="5">
    <source>
        <dbReference type="Proteomes" id="UP001320876"/>
    </source>
</evidence>